<evidence type="ECO:0000256" key="2">
    <source>
        <dbReference type="ARBA" id="ARBA00006566"/>
    </source>
</evidence>
<organism evidence="14">
    <name type="scientific">Phaffia rhodozyma</name>
    <name type="common">Yeast</name>
    <name type="synonym">Xanthophyllomyces dendrorhous</name>
    <dbReference type="NCBI Taxonomy" id="264483"/>
    <lineage>
        <taxon>Eukaryota</taxon>
        <taxon>Fungi</taxon>
        <taxon>Dikarya</taxon>
        <taxon>Basidiomycota</taxon>
        <taxon>Agaricomycotina</taxon>
        <taxon>Tremellomycetes</taxon>
        <taxon>Cystofilobasidiales</taxon>
        <taxon>Mrakiaceae</taxon>
        <taxon>Phaffia</taxon>
    </lineage>
</organism>
<dbReference type="Pfam" id="PF10509">
    <property type="entry name" value="GalKase_gal_bdg"/>
    <property type="match status" value="1"/>
</dbReference>
<evidence type="ECO:0000256" key="5">
    <source>
        <dbReference type="ARBA" id="ARBA00022679"/>
    </source>
</evidence>
<dbReference type="Gene3D" id="3.30.70.3170">
    <property type="match status" value="1"/>
</dbReference>
<evidence type="ECO:0000259" key="12">
    <source>
        <dbReference type="Pfam" id="PF08544"/>
    </source>
</evidence>
<dbReference type="InterPro" id="IPR019539">
    <property type="entry name" value="GalKase_N"/>
</dbReference>
<dbReference type="GO" id="GO:0006012">
    <property type="term" value="P:galactose metabolic process"/>
    <property type="evidence" value="ECO:0007669"/>
    <property type="project" value="UniProtKB-UniPathway"/>
</dbReference>
<dbReference type="InterPro" id="IPR006203">
    <property type="entry name" value="GHMP_knse_ATP-bd_CS"/>
</dbReference>
<reference evidence="14" key="1">
    <citation type="submission" date="2014-08" db="EMBL/GenBank/DDBJ databases">
        <authorList>
            <person name="Sharma Rahul"/>
            <person name="Thines Marco"/>
        </authorList>
    </citation>
    <scope>NUCLEOTIDE SEQUENCE</scope>
</reference>
<evidence type="ECO:0000256" key="1">
    <source>
        <dbReference type="ARBA" id="ARBA00004947"/>
    </source>
</evidence>
<dbReference type="InterPro" id="IPR006204">
    <property type="entry name" value="GHMP_kinase_N_dom"/>
</dbReference>
<evidence type="ECO:0000256" key="9">
    <source>
        <dbReference type="ARBA" id="ARBA00029590"/>
    </source>
</evidence>
<dbReference type="PROSITE" id="PS00106">
    <property type="entry name" value="GALACTOKINASE"/>
    <property type="match status" value="1"/>
</dbReference>
<dbReference type="EMBL" id="LN483332">
    <property type="protein sequence ID" value="CED85312.1"/>
    <property type="molecule type" value="Genomic_DNA"/>
</dbReference>
<evidence type="ECO:0000313" key="14">
    <source>
        <dbReference type="EMBL" id="CED85312.1"/>
    </source>
</evidence>
<keyword evidence="7 14" id="KW-0418">Kinase</keyword>
<dbReference type="PANTHER" id="PTHR10457:SF7">
    <property type="entry name" value="GALACTOKINASE-RELATED"/>
    <property type="match status" value="1"/>
</dbReference>
<comment type="similarity">
    <text evidence="2">Belongs to the GHMP kinase family. GalK subfamily.</text>
</comment>
<evidence type="ECO:0000256" key="8">
    <source>
        <dbReference type="ARBA" id="ARBA00022840"/>
    </source>
</evidence>
<dbReference type="AlphaFoldDB" id="A0A0F7ST35"/>
<evidence type="ECO:0000256" key="3">
    <source>
        <dbReference type="ARBA" id="ARBA00012315"/>
    </source>
</evidence>
<dbReference type="NCBIfam" id="TIGR00131">
    <property type="entry name" value="gal_kin"/>
    <property type="match status" value="1"/>
</dbReference>
<evidence type="ECO:0000256" key="10">
    <source>
        <dbReference type="ARBA" id="ARBA00049538"/>
    </source>
</evidence>
<dbReference type="GO" id="GO:0005524">
    <property type="term" value="F:ATP binding"/>
    <property type="evidence" value="ECO:0007669"/>
    <property type="project" value="UniProtKB-KW"/>
</dbReference>
<dbReference type="InterPro" id="IPR036554">
    <property type="entry name" value="GHMP_kinase_C_sf"/>
</dbReference>
<feature type="domain" description="GHMP kinase N-terminal" evidence="11">
    <location>
        <begin position="136"/>
        <end position="226"/>
    </location>
</feature>
<dbReference type="PANTHER" id="PTHR10457">
    <property type="entry name" value="MEVALONATE KINASE/GALACTOKINASE"/>
    <property type="match status" value="1"/>
</dbReference>
<keyword evidence="8" id="KW-0067">ATP-binding</keyword>
<dbReference type="UniPathway" id="UPA00214"/>
<dbReference type="Pfam" id="PF00288">
    <property type="entry name" value="GHMP_kinases_N"/>
    <property type="match status" value="1"/>
</dbReference>
<comment type="catalytic activity">
    <reaction evidence="10">
        <text>alpha-D-galactose + ATP = alpha-D-galactose 1-phosphate + ADP + H(+)</text>
        <dbReference type="Rhea" id="RHEA:13553"/>
        <dbReference type="ChEBI" id="CHEBI:15378"/>
        <dbReference type="ChEBI" id="CHEBI:28061"/>
        <dbReference type="ChEBI" id="CHEBI:30616"/>
        <dbReference type="ChEBI" id="CHEBI:58336"/>
        <dbReference type="ChEBI" id="CHEBI:456216"/>
        <dbReference type="EC" id="2.7.1.6"/>
    </reaction>
    <physiologicalReaction direction="left-to-right" evidence="10">
        <dbReference type="Rhea" id="RHEA:13554"/>
    </physiologicalReaction>
</comment>
<keyword evidence="5" id="KW-0808">Transferase</keyword>
<dbReference type="PIRSF" id="PIRSF000530">
    <property type="entry name" value="Galactokinase"/>
    <property type="match status" value="1"/>
</dbReference>
<dbReference type="GO" id="GO:0004335">
    <property type="term" value="F:galactokinase activity"/>
    <property type="evidence" value="ECO:0007669"/>
    <property type="project" value="UniProtKB-EC"/>
</dbReference>
<accession>A0A0F7ST35</accession>
<keyword evidence="6" id="KW-0547">Nucleotide-binding</keyword>
<dbReference type="InterPro" id="IPR006206">
    <property type="entry name" value="Mevalonate/galactokinase"/>
</dbReference>
<sequence>MSSSQRPIPIYHTLQEIYPNSHLSQAKRWNSLIEKFEQIYGHKPTAICRAPGRVNLIGEHIDYAGFGVLPAAVEFDILIALATRTSRSKVCEDGEDEMIVAENMDERYKMQKFTPYKTEEGAWELGVDKVTGGWVNYVKAGFCGVLEQHIEDSAAHADLLVTGSVPDGAGLSSSAAMVVASTISFLFLNDAHERCNQGQLVDMAMRNERVVGVNSGGMDQAASVMGSVDSALYISFFPALEATQVPMPQSARFVISNTLETHNLFNSGKIHYNLRVVESSIAGLFFAKHLSLSISSPASAQSEPFRPTLRQLVQQYITERGADLSLEEAIRTILKHLDEALGLDGKAEIGWTWKEIKEHAKDKCGLDEEQFERVYGENWIEVEATHFALYKRTRHILTESLRVLLFKKTCNAFADPADSEEKEEKVLEKLAEIMNESQNSCRDDFDCSSSELNALQQICLAGGAIGSRLTGAGWGGCTVSLLPANLSIETFKTYLRQTYKGYKGLNDEAFDNAVLETSPGSGAGIYLVD</sequence>
<dbReference type="GO" id="GO:0005829">
    <property type="term" value="C:cytosol"/>
    <property type="evidence" value="ECO:0007669"/>
    <property type="project" value="TreeGrafter"/>
</dbReference>
<evidence type="ECO:0000259" key="13">
    <source>
        <dbReference type="Pfam" id="PF10509"/>
    </source>
</evidence>
<feature type="domain" description="Galactokinase N-terminal" evidence="13">
    <location>
        <begin position="34"/>
        <end position="82"/>
    </location>
</feature>
<dbReference type="InterPro" id="IPR020568">
    <property type="entry name" value="Ribosomal_Su5_D2-typ_SF"/>
</dbReference>
<dbReference type="EC" id="2.7.1.6" evidence="3"/>
<dbReference type="InterPro" id="IPR000705">
    <property type="entry name" value="Galactokinase"/>
</dbReference>
<evidence type="ECO:0000256" key="4">
    <source>
        <dbReference type="ARBA" id="ARBA00019487"/>
    </source>
</evidence>
<dbReference type="Pfam" id="PF08544">
    <property type="entry name" value="GHMP_kinases_C"/>
    <property type="match status" value="1"/>
</dbReference>
<evidence type="ECO:0000256" key="6">
    <source>
        <dbReference type="ARBA" id="ARBA00022741"/>
    </source>
</evidence>
<dbReference type="Gene3D" id="3.30.230.10">
    <property type="match status" value="1"/>
</dbReference>
<dbReference type="Gene3D" id="1.20.1440.340">
    <property type="match status" value="1"/>
</dbReference>
<name>A0A0F7ST35_PHARH</name>
<dbReference type="PRINTS" id="PR00959">
    <property type="entry name" value="MEVGALKINASE"/>
</dbReference>
<dbReference type="InterPro" id="IPR014721">
    <property type="entry name" value="Ribsml_uS5_D2-typ_fold_subgr"/>
</dbReference>
<dbReference type="SUPFAM" id="SSF54211">
    <property type="entry name" value="Ribosomal protein S5 domain 2-like"/>
    <property type="match status" value="1"/>
</dbReference>
<comment type="pathway">
    <text evidence="1">Carbohydrate metabolism; galactose metabolism.</text>
</comment>
<dbReference type="PROSITE" id="PS00627">
    <property type="entry name" value="GHMP_KINASES_ATP"/>
    <property type="match status" value="1"/>
</dbReference>
<evidence type="ECO:0000259" key="11">
    <source>
        <dbReference type="Pfam" id="PF00288"/>
    </source>
</evidence>
<dbReference type="InterPro" id="IPR013750">
    <property type="entry name" value="GHMP_kinase_C_dom"/>
</dbReference>
<dbReference type="SUPFAM" id="SSF55060">
    <property type="entry name" value="GHMP Kinase, C-terminal domain"/>
    <property type="match status" value="1"/>
</dbReference>
<proteinExistence type="inferred from homology"/>
<feature type="domain" description="GHMP kinase C-terminal" evidence="12">
    <location>
        <begin position="426"/>
        <end position="497"/>
    </location>
</feature>
<evidence type="ECO:0000256" key="7">
    <source>
        <dbReference type="ARBA" id="ARBA00022777"/>
    </source>
</evidence>
<dbReference type="InterPro" id="IPR019741">
    <property type="entry name" value="Galactokinase_CS"/>
</dbReference>
<protein>
    <recommendedName>
        <fullName evidence="4">Galactokinase</fullName>
        <ecNumber evidence="3">2.7.1.6</ecNumber>
    </recommendedName>
    <alternativeName>
        <fullName evidence="9">Galactose kinase</fullName>
    </alternativeName>
</protein>
<dbReference type="PRINTS" id="PR00473">
    <property type="entry name" value="GALCTOKINASE"/>
</dbReference>